<sequence length="448" mass="51002">MRMSVRTPTRPTIQIDPTFAYYLDRSPESVASELELAGFRTVRYFVTDETRVNGRLVAALRERGMDVWAMVIGNGTFTTENLPSDWPEWQMTLLKPVNDGFTRLSPFSHRYVSWKKAAAAHLVRTHPFTGFEVAEPYFPEWNGLASGVYGDVGPYARAAFKQFSGSDMPEFRYSSSPLHYKKDRGRYLLWIEFRVQAVNGFLNELINGAGGVREARPDIKIATWSLAVDAGQDPVGALREYQGMDAVEMIRTVRPDAHMLQTHWPDWMRAHLPPDYIRHYRPFAESIRAVHPGIPLGIQADIGSHARMRRSRTWIRDFAKSAGELGYRFWTAYEYSISLPMYREPPRVLRVHRPDRQLAVLEFNKRVDAESAAEPSHYRCIAGGQPLELAIRVIQVDGNVVVLQADFPRTSFELFAEGVRDTPGLLLIPDEPGNESPRGFPIPVTGWY</sequence>
<gene>
    <name evidence="1" type="ORF">ET33_09190</name>
</gene>
<organism evidence="1 2">
    <name type="scientific">Paenibacillus tyrfis</name>
    <dbReference type="NCBI Taxonomy" id="1501230"/>
    <lineage>
        <taxon>Bacteria</taxon>
        <taxon>Bacillati</taxon>
        <taxon>Bacillota</taxon>
        <taxon>Bacilli</taxon>
        <taxon>Bacillales</taxon>
        <taxon>Paenibacillaceae</taxon>
        <taxon>Paenibacillus</taxon>
    </lineage>
</organism>
<dbReference type="Proteomes" id="UP000028123">
    <property type="component" value="Unassembled WGS sequence"/>
</dbReference>
<dbReference type="OrthoDB" id="5171802at2"/>
<keyword evidence="2" id="KW-1185">Reference proteome</keyword>
<reference evidence="1 2" key="1">
    <citation type="submission" date="2014-06" db="EMBL/GenBank/DDBJ databases">
        <title>Draft genome sequence of Paenibacillus sp. MSt1.</title>
        <authorList>
            <person name="Aw Y.K."/>
            <person name="Ong K.S."/>
            <person name="Gan H.M."/>
            <person name="Lee S.M."/>
        </authorList>
    </citation>
    <scope>NUCLEOTIDE SEQUENCE [LARGE SCALE GENOMIC DNA]</scope>
    <source>
        <strain evidence="1 2">MSt1</strain>
    </source>
</reference>
<comment type="caution">
    <text evidence="1">The sequence shown here is derived from an EMBL/GenBank/DDBJ whole genome shotgun (WGS) entry which is preliminary data.</text>
</comment>
<evidence type="ECO:0000313" key="1">
    <source>
        <dbReference type="EMBL" id="KEQ24446.1"/>
    </source>
</evidence>
<accession>A0A081P173</accession>
<dbReference type="EMBL" id="JNVM01000016">
    <property type="protein sequence ID" value="KEQ24446.1"/>
    <property type="molecule type" value="Genomic_DNA"/>
</dbReference>
<dbReference type="Gene3D" id="3.20.20.80">
    <property type="entry name" value="Glycosidases"/>
    <property type="match status" value="1"/>
</dbReference>
<proteinExistence type="predicted"/>
<name>A0A081P173_9BACL</name>
<dbReference type="eggNOG" id="COG1649">
    <property type="taxonomic scope" value="Bacteria"/>
</dbReference>
<protein>
    <submittedName>
        <fullName evidence="1">N-acyl-D-glucosamine 2-epimerase</fullName>
    </submittedName>
</protein>
<dbReference type="AlphaFoldDB" id="A0A081P173"/>
<evidence type="ECO:0000313" key="2">
    <source>
        <dbReference type="Proteomes" id="UP000028123"/>
    </source>
</evidence>